<reference evidence="1" key="1">
    <citation type="submission" date="2019-11" db="EMBL/GenBank/DDBJ databases">
        <title>Bipolaris sorokiniana Genome sequencing.</title>
        <authorList>
            <person name="Wang H."/>
        </authorList>
    </citation>
    <scope>NUCLEOTIDE SEQUENCE</scope>
</reference>
<proteinExistence type="predicted"/>
<dbReference type="EMBL" id="WNKQ01000003">
    <property type="protein sequence ID" value="KAF5852595.1"/>
    <property type="molecule type" value="Genomic_DNA"/>
</dbReference>
<dbReference type="AlphaFoldDB" id="A0A8H5ZP45"/>
<sequence length="127" mass="14199">MRTTLPSTIQSATVPISAILLHTEDWPCVGRAHTTLFPARFIDDTLSIYRKYYSDTLRKLSCKPKFHGLRRWVTLSLIGLNAIKLQTASIIPCVSRLALNRLCYSKAITKYQAVQKGCVVKGVNSST</sequence>
<gene>
    <name evidence="1" type="ORF">GGP41_008027</name>
</gene>
<organism evidence="1 2">
    <name type="scientific">Cochliobolus sativus</name>
    <name type="common">Common root rot and spot blotch fungus</name>
    <name type="synonym">Bipolaris sorokiniana</name>
    <dbReference type="NCBI Taxonomy" id="45130"/>
    <lineage>
        <taxon>Eukaryota</taxon>
        <taxon>Fungi</taxon>
        <taxon>Dikarya</taxon>
        <taxon>Ascomycota</taxon>
        <taxon>Pezizomycotina</taxon>
        <taxon>Dothideomycetes</taxon>
        <taxon>Pleosporomycetidae</taxon>
        <taxon>Pleosporales</taxon>
        <taxon>Pleosporineae</taxon>
        <taxon>Pleosporaceae</taxon>
        <taxon>Bipolaris</taxon>
    </lineage>
</organism>
<evidence type="ECO:0000313" key="2">
    <source>
        <dbReference type="Proteomes" id="UP000624244"/>
    </source>
</evidence>
<dbReference type="Proteomes" id="UP000624244">
    <property type="component" value="Unassembled WGS sequence"/>
</dbReference>
<name>A0A8H5ZP45_COCSA</name>
<comment type="caution">
    <text evidence="1">The sequence shown here is derived from an EMBL/GenBank/DDBJ whole genome shotgun (WGS) entry which is preliminary data.</text>
</comment>
<evidence type="ECO:0000313" key="1">
    <source>
        <dbReference type="EMBL" id="KAF5852595.1"/>
    </source>
</evidence>
<accession>A0A8H5ZP45</accession>
<protein>
    <submittedName>
        <fullName evidence="1">Uncharacterized protein</fullName>
    </submittedName>
</protein>